<dbReference type="InterPro" id="IPR000792">
    <property type="entry name" value="Tscrpt_reg_LuxR_C"/>
</dbReference>
<evidence type="ECO:0000256" key="3">
    <source>
        <dbReference type="PROSITE-ProRule" id="PRU00169"/>
    </source>
</evidence>
<dbReference type="eggNOG" id="COG2197">
    <property type="taxonomic scope" value="Bacteria"/>
</dbReference>
<dbReference type="Gene3D" id="3.40.50.2300">
    <property type="match status" value="1"/>
</dbReference>
<proteinExistence type="predicted"/>
<keyword evidence="2" id="KW-0238">DNA-binding</keyword>
<dbReference type="SMART" id="SM00421">
    <property type="entry name" value="HTH_LUXR"/>
    <property type="match status" value="1"/>
</dbReference>
<dbReference type="PANTHER" id="PTHR43214:SF43">
    <property type="entry name" value="TWO-COMPONENT RESPONSE REGULATOR"/>
    <property type="match status" value="1"/>
</dbReference>
<dbReference type="HOGENOM" id="CLU_000445_90_1_10"/>
<evidence type="ECO:0000256" key="2">
    <source>
        <dbReference type="ARBA" id="ARBA00023125"/>
    </source>
</evidence>
<dbReference type="SUPFAM" id="SSF52172">
    <property type="entry name" value="CheY-like"/>
    <property type="match status" value="1"/>
</dbReference>
<dbReference type="Pfam" id="PF00072">
    <property type="entry name" value="Response_reg"/>
    <property type="match status" value="1"/>
</dbReference>
<dbReference type="GO" id="GO:0000160">
    <property type="term" value="P:phosphorelay signal transduction system"/>
    <property type="evidence" value="ECO:0007669"/>
    <property type="project" value="InterPro"/>
</dbReference>
<dbReference type="InterPro" id="IPR039420">
    <property type="entry name" value="WalR-like"/>
</dbReference>
<dbReference type="PROSITE" id="PS50043">
    <property type="entry name" value="HTH_LUXR_2"/>
    <property type="match status" value="1"/>
</dbReference>
<comment type="caution">
    <text evidence="6">The sequence shown here is derived from an EMBL/GenBank/DDBJ whole genome shotgun (WGS) entry which is preliminary data.</text>
</comment>
<reference evidence="6 7" key="1">
    <citation type="journal article" date="2011" name="J. Bacteriol.">
        <title>Genome sequence of the algicidal bacterium Kordia algicida OT-1.</title>
        <authorList>
            <person name="Lee H.S."/>
            <person name="Kang S.G."/>
            <person name="Kwon K.K."/>
            <person name="Lee J.H."/>
            <person name="Kim S.J."/>
        </authorList>
    </citation>
    <scope>NUCLEOTIDE SEQUENCE [LARGE SCALE GENOMIC DNA]</scope>
    <source>
        <strain evidence="6 7">OT-1</strain>
    </source>
</reference>
<accession>A9DZY8</accession>
<evidence type="ECO:0000259" key="5">
    <source>
        <dbReference type="PROSITE" id="PS50110"/>
    </source>
</evidence>
<feature type="modified residue" description="4-aspartylphosphate" evidence="3">
    <location>
        <position position="59"/>
    </location>
</feature>
<protein>
    <submittedName>
        <fullName evidence="6">Uncharacterized protein</fullName>
    </submittedName>
</protein>
<dbReference type="OrthoDB" id="9797341at2"/>
<dbReference type="InterPro" id="IPR058245">
    <property type="entry name" value="NreC/VraR/RcsB-like_REC"/>
</dbReference>
<dbReference type="Gene3D" id="1.10.10.10">
    <property type="entry name" value="Winged helix-like DNA-binding domain superfamily/Winged helix DNA-binding domain"/>
    <property type="match status" value="1"/>
</dbReference>
<evidence type="ECO:0000313" key="6">
    <source>
        <dbReference type="EMBL" id="EDP95778.1"/>
    </source>
</evidence>
<evidence type="ECO:0000259" key="4">
    <source>
        <dbReference type="PROSITE" id="PS50043"/>
    </source>
</evidence>
<dbReference type="Pfam" id="PF00196">
    <property type="entry name" value="GerE"/>
    <property type="match status" value="1"/>
</dbReference>
<keyword evidence="1 3" id="KW-0597">Phosphoprotein</keyword>
<dbReference type="AlphaFoldDB" id="A9DZY8"/>
<feature type="domain" description="Response regulatory" evidence="5">
    <location>
        <begin position="5"/>
        <end position="124"/>
    </location>
</feature>
<dbReference type="InterPro" id="IPR036388">
    <property type="entry name" value="WH-like_DNA-bd_sf"/>
</dbReference>
<gene>
    <name evidence="6" type="ORF">KAOT1_05222</name>
</gene>
<sequence>MKTYSVAIVEDHVLLSQAIGGLVDSFDRFKVSHLCKNGKEFITRLEEKSISVPDIVLMDINMPLMNGIETTIWLAEHFPDIDVIGLSIEEDERTIIQMLRAGAKGYLMKDVEKSVLEMALNEVITNGFYHSKHVTNILIGSLNGKGSSGLKLKDNEIEFMKLVCTEMTYKEIADQMCLSPKTIDGYRDALFEKLDVKNRIGLVIYAIKNKIYLP</sequence>
<dbReference type="RefSeq" id="WP_007093613.1">
    <property type="nucleotide sequence ID" value="NZ_CP142125.1"/>
</dbReference>
<dbReference type="EMBL" id="ABIB01000006">
    <property type="protein sequence ID" value="EDP95778.1"/>
    <property type="molecule type" value="Genomic_DNA"/>
</dbReference>
<dbReference type="InterPro" id="IPR011006">
    <property type="entry name" value="CheY-like_superfamily"/>
</dbReference>
<evidence type="ECO:0000256" key="1">
    <source>
        <dbReference type="ARBA" id="ARBA00022553"/>
    </source>
</evidence>
<dbReference type="Proteomes" id="UP000002945">
    <property type="component" value="Unassembled WGS sequence"/>
</dbReference>
<dbReference type="PROSITE" id="PS50110">
    <property type="entry name" value="RESPONSE_REGULATORY"/>
    <property type="match status" value="1"/>
</dbReference>
<dbReference type="InterPro" id="IPR016032">
    <property type="entry name" value="Sig_transdc_resp-reg_C-effctor"/>
</dbReference>
<organism evidence="6 7">
    <name type="scientific">Kordia algicida OT-1</name>
    <dbReference type="NCBI Taxonomy" id="391587"/>
    <lineage>
        <taxon>Bacteria</taxon>
        <taxon>Pseudomonadati</taxon>
        <taxon>Bacteroidota</taxon>
        <taxon>Flavobacteriia</taxon>
        <taxon>Flavobacteriales</taxon>
        <taxon>Flavobacteriaceae</taxon>
        <taxon>Kordia</taxon>
    </lineage>
</organism>
<dbReference type="STRING" id="391587.KAOT1_05222"/>
<dbReference type="GO" id="GO:0006355">
    <property type="term" value="P:regulation of DNA-templated transcription"/>
    <property type="evidence" value="ECO:0007669"/>
    <property type="project" value="InterPro"/>
</dbReference>
<feature type="domain" description="HTH luxR-type" evidence="4">
    <location>
        <begin position="145"/>
        <end position="210"/>
    </location>
</feature>
<dbReference type="PANTHER" id="PTHR43214">
    <property type="entry name" value="TWO-COMPONENT RESPONSE REGULATOR"/>
    <property type="match status" value="1"/>
</dbReference>
<dbReference type="CDD" id="cd06170">
    <property type="entry name" value="LuxR_C_like"/>
    <property type="match status" value="1"/>
</dbReference>
<name>A9DZY8_9FLAO</name>
<evidence type="ECO:0000313" key="7">
    <source>
        <dbReference type="Proteomes" id="UP000002945"/>
    </source>
</evidence>
<dbReference type="InterPro" id="IPR001789">
    <property type="entry name" value="Sig_transdc_resp-reg_receiver"/>
</dbReference>
<dbReference type="GO" id="GO:0003677">
    <property type="term" value="F:DNA binding"/>
    <property type="evidence" value="ECO:0007669"/>
    <property type="project" value="UniProtKB-KW"/>
</dbReference>
<keyword evidence="7" id="KW-1185">Reference proteome</keyword>
<dbReference type="SUPFAM" id="SSF46894">
    <property type="entry name" value="C-terminal effector domain of the bipartite response regulators"/>
    <property type="match status" value="1"/>
</dbReference>
<dbReference type="CDD" id="cd17535">
    <property type="entry name" value="REC_NarL-like"/>
    <property type="match status" value="1"/>
</dbReference>
<dbReference type="SMART" id="SM00448">
    <property type="entry name" value="REC"/>
    <property type="match status" value="1"/>
</dbReference>